<evidence type="ECO:0000313" key="1">
    <source>
        <dbReference type="EMBL" id="KKN55918.1"/>
    </source>
</evidence>
<protein>
    <submittedName>
        <fullName evidence="1">Uncharacterized protein</fullName>
    </submittedName>
</protein>
<dbReference type="EMBL" id="LAZR01000866">
    <property type="protein sequence ID" value="KKN55918.1"/>
    <property type="molecule type" value="Genomic_DNA"/>
</dbReference>
<proteinExistence type="predicted"/>
<name>A0A0F9UQP6_9ZZZZ</name>
<comment type="caution">
    <text evidence="1">The sequence shown here is derived from an EMBL/GenBank/DDBJ whole genome shotgun (WGS) entry which is preliminary data.</text>
</comment>
<sequence length="150" mass="16599">MVNENNTLNLDDLTASAPRIKLGADSYPLLLPKHLGLQKAAVAQRLGSKFISYGNRMAEVQDNKEMSEEEKEVEIDKVVEEMGTSLNEFLDIVMPSMPKEERVKLDDTQQMAIMDFFSEQAAQSVAFQREILVATSQRSPSTAGSATKSS</sequence>
<reference evidence="1" key="1">
    <citation type="journal article" date="2015" name="Nature">
        <title>Complex archaea that bridge the gap between prokaryotes and eukaryotes.</title>
        <authorList>
            <person name="Spang A."/>
            <person name="Saw J.H."/>
            <person name="Jorgensen S.L."/>
            <person name="Zaremba-Niedzwiedzka K."/>
            <person name="Martijn J."/>
            <person name="Lind A.E."/>
            <person name="van Eijk R."/>
            <person name="Schleper C."/>
            <person name="Guy L."/>
            <person name="Ettema T.J."/>
        </authorList>
    </citation>
    <scope>NUCLEOTIDE SEQUENCE</scope>
</reference>
<gene>
    <name evidence="1" type="ORF">LCGC14_0577610</name>
</gene>
<organism evidence="1">
    <name type="scientific">marine sediment metagenome</name>
    <dbReference type="NCBI Taxonomy" id="412755"/>
    <lineage>
        <taxon>unclassified sequences</taxon>
        <taxon>metagenomes</taxon>
        <taxon>ecological metagenomes</taxon>
    </lineage>
</organism>
<dbReference type="AlphaFoldDB" id="A0A0F9UQP6"/>
<accession>A0A0F9UQP6</accession>